<evidence type="ECO:0000256" key="2">
    <source>
        <dbReference type="SAM" id="Phobius"/>
    </source>
</evidence>
<keyword evidence="2" id="KW-0472">Membrane</keyword>
<evidence type="ECO:0000313" key="5">
    <source>
        <dbReference type="Proteomes" id="UP000450000"/>
    </source>
</evidence>
<comment type="caution">
    <text evidence="4">The sequence shown here is derived from an EMBL/GenBank/DDBJ whole genome shotgun (WGS) entry which is preliminary data.</text>
</comment>
<feature type="transmembrane region" description="Helical" evidence="2">
    <location>
        <begin position="138"/>
        <end position="159"/>
    </location>
</feature>
<dbReference type="Pfam" id="PF10708">
    <property type="entry name" value="DUF2510"/>
    <property type="match status" value="1"/>
</dbReference>
<protein>
    <submittedName>
        <fullName evidence="4">DUF2510 domain-containing protein</fullName>
    </submittedName>
</protein>
<dbReference type="AlphaFoldDB" id="A0A6N7KRC3"/>
<sequence>MTTGSAPSGWYDDPSGQPNTLRWWDGSIWTDKIQPKPGGAAAPASTFPGQAARNAAAPTAVSPAVPAPQPAPTAPAPQPATPTMASLPNPSAAPAPQPVPTPTPAPQPTPTPAPAAPKPVPTSVVFETVEPNRTKHRVLLAVGAVALSLVMAGGGYVVGHKTAKPGSTKADSTASPTAAGDPKSPNGFMGTALTGGQPLSGGRQITGQDSKMNFMLPQDWQVQVDAKAPNEVRYAVGPYACVGHGSGACTRGMVVQNLRVFNGGWSDPKSLVLGMGQLLYNARYGSDSPTPPEPVKQSAVKIQGMDGYLALWHVPMSSSSSAPDSYCGILEVTPAAGATTVPVLQICLDQASEAPPLTLMDQIANSVKITP</sequence>
<feature type="compositionally biased region" description="Pro residues" evidence="1">
    <location>
        <begin position="91"/>
        <end position="119"/>
    </location>
</feature>
<dbReference type="InterPro" id="IPR018929">
    <property type="entry name" value="DUF2510"/>
</dbReference>
<accession>A0A6N7KRC3</accession>
<evidence type="ECO:0000259" key="3">
    <source>
        <dbReference type="Pfam" id="PF10708"/>
    </source>
</evidence>
<feature type="compositionally biased region" description="Low complexity" evidence="1">
    <location>
        <begin position="55"/>
        <end position="64"/>
    </location>
</feature>
<dbReference type="RefSeq" id="WP_153462537.1">
    <property type="nucleotide sequence ID" value="NZ_WBOF01000001.1"/>
</dbReference>
<dbReference type="Proteomes" id="UP000450000">
    <property type="component" value="Unassembled WGS sequence"/>
</dbReference>
<keyword evidence="5" id="KW-1185">Reference proteome</keyword>
<reference evidence="4 5" key="1">
    <citation type="submission" date="2019-09" db="EMBL/GenBank/DDBJ databases">
        <title>Genome Sequences of Streptomyces kaniharaensis ATCC 21070.</title>
        <authorList>
            <person name="Zhu W."/>
            <person name="De Crecy-Lagard V."/>
            <person name="Richards N.G."/>
        </authorList>
    </citation>
    <scope>NUCLEOTIDE SEQUENCE [LARGE SCALE GENOMIC DNA]</scope>
    <source>
        <strain evidence="4 5">SF-557</strain>
    </source>
</reference>
<feature type="compositionally biased region" description="Pro residues" evidence="1">
    <location>
        <begin position="65"/>
        <end position="80"/>
    </location>
</feature>
<organism evidence="4 5">
    <name type="scientific">Streptomyces kaniharaensis</name>
    <dbReference type="NCBI Taxonomy" id="212423"/>
    <lineage>
        <taxon>Bacteria</taxon>
        <taxon>Bacillati</taxon>
        <taxon>Actinomycetota</taxon>
        <taxon>Actinomycetes</taxon>
        <taxon>Kitasatosporales</taxon>
        <taxon>Streptomycetaceae</taxon>
        <taxon>Streptomyces</taxon>
    </lineage>
</organism>
<feature type="region of interest" description="Disordered" evidence="1">
    <location>
        <begin position="160"/>
        <end position="187"/>
    </location>
</feature>
<keyword evidence="2" id="KW-1133">Transmembrane helix</keyword>
<feature type="domain" description="DUF2510" evidence="3">
    <location>
        <begin position="9"/>
        <end position="41"/>
    </location>
</feature>
<dbReference type="OrthoDB" id="3468573at2"/>
<proteinExistence type="predicted"/>
<feature type="region of interest" description="Disordered" evidence="1">
    <location>
        <begin position="1"/>
        <end position="119"/>
    </location>
</feature>
<evidence type="ECO:0000256" key="1">
    <source>
        <dbReference type="SAM" id="MobiDB-lite"/>
    </source>
</evidence>
<evidence type="ECO:0000313" key="4">
    <source>
        <dbReference type="EMBL" id="MQS13961.1"/>
    </source>
</evidence>
<gene>
    <name evidence="4" type="ORF">F7Q99_17210</name>
</gene>
<name>A0A6N7KRC3_9ACTN</name>
<keyword evidence="2" id="KW-0812">Transmembrane</keyword>
<dbReference type="EMBL" id="WBOF01000001">
    <property type="protein sequence ID" value="MQS13961.1"/>
    <property type="molecule type" value="Genomic_DNA"/>
</dbReference>